<keyword evidence="2" id="KW-1003">Cell membrane</keyword>
<evidence type="ECO:0000256" key="5">
    <source>
        <dbReference type="ARBA" id="ARBA00023136"/>
    </source>
</evidence>
<feature type="region of interest" description="Disordered" evidence="6">
    <location>
        <begin position="177"/>
        <end position="206"/>
    </location>
</feature>
<feature type="transmembrane region" description="Helical" evidence="7">
    <location>
        <begin position="122"/>
        <end position="139"/>
    </location>
</feature>
<name>A0A2S6GWQ1_9PSEU</name>
<dbReference type="OrthoDB" id="3208990at2"/>
<evidence type="ECO:0000256" key="4">
    <source>
        <dbReference type="ARBA" id="ARBA00022989"/>
    </source>
</evidence>
<keyword evidence="5 7" id="KW-0472">Membrane</keyword>
<evidence type="ECO:0000259" key="8">
    <source>
        <dbReference type="Pfam" id="PF04024"/>
    </source>
</evidence>
<proteinExistence type="predicted"/>
<comment type="subcellular location">
    <subcellularLocation>
        <location evidence="1">Cell membrane</location>
        <topology evidence="1">Single-pass membrane protein</topology>
    </subcellularLocation>
</comment>
<dbReference type="InterPro" id="IPR052027">
    <property type="entry name" value="PspC"/>
</dbReference>
<evidence type="ECO:0000256" key="2">
    <source>
        <dbReference type="ARBA" id="ARBA00022475"/>
    </source>
</evidence>
<feature type="transmembrane region" description="Helical" evidence="7">
    <location>
        <begin position="316"/>
        <end position="334"/>
    </location>
</feature>
<keyword evidence="10" id="KW-1185">Reference proteome</keyword>
<dbReference type="RefSeq" id="WP_104478052.1">
    <property type="nucleotide sequence ID" value="NZ_CP154825.1"/>
</dbReference>
<dbReference type="PANTHER" id="PTHR33885:SF3">
    <property type="entry name" value="PHAGE SHOCK PROTEIN C"/>
    <property type="match status" value="1"/>
</dbReference>
<evidence type="ECO:0000256" key="6">
    <source>
        <dbReference type="SAM" id="MobiDB-lite"/>
    </source>
</evidence>
<evidence type="ECO:0000256" key="7">
    <source>
        <dbReference type="SAM" id="Phobius"/>
    </source>
</evidence>
<dbReference type="Pfam" id="PF04024">
    <property type="entry name" value="PspC"/>
    <property type="match status" value="1"/>
</dbReference>
<feature type="transmembrane region" description="Helical" evidence="7">
    <location>
        <begin position="285"/>
        <end position="309"/>
    </location>
</feature>
<evidence type="ECO:0000313" key="9">
    <source>
        <dbReference type="EMBL" id="PPK69627.1"/>
    </source>
</evidence>
<dbReference type="Proteomes" id="UP000239203">
    <property type="component" value="Unassembled WGS sequence"/>
</dbReference>
<evidence type="ECO:0000256" key="3">
    <source>
        <dbReference type="ARBA" id="ARBA00022692"/>
    </source>
</evidence>
<dbReference type="PANTHER" id="PTHR33885">
    <property type="entry name" value="PHAGE SHOCK PROTEIN C"/>
    <property type="match status" value="1"/>
</dbReference>
<gene>
    <name evidence="9" type="ORF">CLV40_103237</name>
</gene>
<keyword evidence="4 7" id="KW-1133">Transmembrane helix</keyword>
<dbReference type="AlphaFoldDB" id="A0A2S6GWQ1"/>
<sequence length="456" mass="46905">MSGTSNQAHGAGVEDTLKDFWATRPRRPRYGRKVAGVAAGIANRYGLDPVIIRVAFAVATFYGGAGVVFYLLGWLFFAAEDDEVSPAEGLVGRGRSSSSTPFALLLCLGVLGSFSFLFDHAFNGWLGLAIVGGLVFLLHRGRRDQGVVPTGPAPVEAGPVPMWVPVQHGPPVPPPYQPYPTPQGAPVTMPTSTTETPAGAPADATAEVPKPAVDEDGFRTEPPAWDPLGAAPFAWDLPEPGRSLVPDYEPEPPEPRRRSKVGPIAVAVSLLTIGGAVLAESHGAAWLSVPHVIGIVLGILGLGMVAGSFVRGGRGLIGLAVPLAAVGVAMTTFWPNGAHGGVGELTAHPTTLDQVKPDYSLSVGNIALDLSDLPGTGSIRTSASVGAGEITVTVPANADVEVSCESKVGEITCLHDNLDGVNKSTTLTDNGPDGPGGLKIFLQVEAGAGSLAVNRG</sequence>
<feature type="domain" description="Phage shock protein PspC N-terminal" evidence="8">
    <location>
        <begin position="24"/>
        <end position="77"/>
    </location>
</feature>
<protein>
    <submittedName>
        <fullName evidence="9">Phage shock protein PspC (Stress-responsive transcriptional regulator)</fullName>
    </submittedName>
</protein>
<evidence type="ECO:0000313" key="10">
    <source>
        <dbReference type="Proteomes" id="UP000239203"/>
    </source>
</evidence>
<dbReference type="InterPro" id="IPR007168">
    <property type="entry name" value="Phageshock_PspC_N"/>
</dbReference>
<keyword evidence="3 7" id="KW-0812">Transmembrane</keyword>
<reference evidence="9 10" key="1">
    <citation type="submission" date="2018-02" db="EMBL/GenBank/DDBJ databases">
        <title>Genomic Encyclopedia of Archaeal and Bacterial Type Strains, Phase II (KMG-II): from individual species to whole genera.</title>
        <authorList>
            <person name="Goeker M."/>
        </authorList>
    </citation>
    <scope>NUCLEOTIDE SEQUENCE [LARGE SCALE GENOMIC DNA]</scope>
    <source>
        <strain evidence="9 10">YU 961-1</strain>
    </source>
</reference>
<dbReference type="GO" id="GO:0005886">
    <property type="term" value="C:plasma membrane"/>
    <property type="evidence" value="ECO:0007669"/>
    <property type="project" value="UniProtKB-SubCell"/>
</dbReference>
<feature type="transmembrane region" description="Helical" evidence="7">
    <location>
        <begin position="50"/>
        <end position="77"/>
    </location>
</feature>
<organism evidence="9 10">
    <name type="scientific">Actinokineospora auranticolor</name>
    <dbReference type="NCBI Taxonomy" id="155976"/>
    <lineage>
        <taxon>Bacteria</taxon>
        <taxon>Bacillati</taxon>
        <taxon>Actinomycetota</taxon>
        <taxon>Actinomycetes</taxon>
        <taxon>Pseudonocardiales</taxon>
        <taxon>Pseudonocardiaceae</taxon>
        <taxon>Actinokineospora</taxon>
    </lineage>
</organism>
<comment type="caution">
    <text evidence="9">The sequence shown here is derived from an EMBL/GenBank/DDBJ whole genome shotgun (WGS) entry which is preliminary data.</text>
</comment>
<feature type="transmembrane region" description="Helical" evidence="7">
    <location>
        <begin position="261"/>
        <end position="279"/>
    </location>
</feature>
<evidence type="ECO:0000256" key="1">
    <source>
        <dbReference type="ARBA" id="ARBA00004162"/>
    </source>
</evidence>
<dbReference type="EMBL" id="PTIX01000003">
    <property type="protein sequence ID" value="PPK69627.1"/>
    <property type="molecule type" value="Genomic_DNA"/>
</dbReference>
<accession>A0A2S6GWQ1</accession>